<sequence length="149" mass="16064">MSTPSEIEPLAVVDNPEVGGTGGRPFSLFKQGQTVKRLRTWTGERSGDGRETVIKGLQVVWSDNSESHKVGEGTEGRKEFQLGPNSVVAMTFNTGYRVDRIHITTDRDVFVAGGNGGTPTEQNVGNGTLLGFKGHAAEDIDRLGSTFRE</sequence>
<reference evidence="2 3" key="1">
    <citation type="submission" date="2020-02" db="EMBL/GenBank/DDBJ databases">
        <title>Comparative genomics of the hypocrealean fungal genus Beauvera.</title>
        <authorList>
            <person name="Showalter D.N."/>
            <person name="Bushley K.E."/>
            <person name="Rehner S.A."/>
        </authorList>
    </citation>
    <scope>NUCLEOTIDE SEQUENCE [LARGE SCALE GENOMIC DNA]</scope>
    <source>
        <strain evidence="2 3">ARSEF4384</strain>
    </source>
</reference>
<dbReference type="Proteomes" id="UP001397290">
    <property type="component" value="Unassembled WGS sequence"/>
</dbReference>
<protein>
    <recommendedName>
        <fullName evidence="1">Jacalin-type lectin domain-containing protein</fullName>
    </recommendedName>
</protein>
<dbReference type="AlphaFoldDB" id="A0AAW0S2E7"/>
<feature type="domain" description="Jacalin-type lectin" evidence="1">
    <location>
        <begin position="18"/>
        <end position="144"/>
    </location>
</feature>
<dbReference type="EMBL" id="JAAHCF010000076">
    <property type="protein sequence ID" value="KAK8148697.1"/>
    <property type="molecule type" value="Genomic_DNA"/>
</dbReference>
<dbReference type="Gene3D" id="2.100.10.30">
    <property type="entry name" value="Jacalin-like lectin domain"/>
    <property type="match status" value="1"/>
</dbReference>
<evidence type="ECO:0000259" key="1">
    <source>
        <dbReference type="Pfam" id="PF01419"/>
    </source>
</evidence>
<dbReference type="Pfam" id="PF01419">
    <property type="entry name" value="Jacalin"/>
    <property type="match status" value="1"/>
</dbReference>
<proteinExistence type="predicted"/>
<evidence type="ECO:0000313" key="2">
    <source>
        <dbReference type="EMBL" id="KAK8148697.1"/>
    </source>
</evidence>
<dbReference type="InterPro" id="IPR036404">
    <property type="entry name" value="Jacalin-like_lectin_dom_sf"/>
</dbReference>
<gene>
    <name evidence="2" type="ORF">G3M48_009371</name>
</gene>
<organism evidence="2 3">
    <name type="scientific">Beauveria asiatica</name>
    <dbReference type="NCBI Taxonomy" id="1069075"/>
    <lineage>
        <taxon>Eukaryota</taxon>
        <taxon>Fungi</taxon>
        <taxon>Dikarya</taxon>
        <taxon>Ascomycota</taxon>
        <taxon>Pezizomycotina</taxon>
        <taxon>Sordariomycetes</taxon>
        <taxon>Hypocreomycetidae</taxon>
        <taxon>Hypocreales</taxon>
        <taxon>Cordycipitaceae</taxon>
        <taxon>Beauveria</taxon>
    </lineage>
</organism>
<evidence type="ECO:0000313" key="3">
    <source>
        <dbReference type="Proteomes" id="UP001397290"/>
    </source>
</evidence>
<name>A0AAW0S2E7_9HYPO</name>
<accession>A0AAW0S2E7</accession>
<comment type="caution">
    <text evidence="2">The sequence shown here is derived from an EMBL/GenBank/DDBJ whole genome shotgun (WGS) entry which is preliminary data.</text>
</comment>
<dbReference type="SUPFAM" id="SSF51101">
    <property type="entry name" value="Mannose-binding lectins"/>
    <property type="match status" value="1"/>
</dbReference>
<keyword evidence="3" id="KW-1185">Reference proteome</keyword>
<dbReference type="InterPro" id="IPR001229">
    <property type="entry name" value="Jacalin-like_lectin_dom"/>
</dbReference>